<dbReference type="EMBL" id="LSRX01001998">
    <property type="protein sequence ID" value="OLP76529.1"/>
    <property type="molecule type" value="Genomic_DNA"/>
</dbReference>
<evidence type="ECO:0000256" key="2">
    <source>
        <dbReference type="ARBA" id="ARBA00022528"/>
    </source>
</evidence>
<feature type="binding site" evidence="5">
    <location>
        <position position="638"/>
    </location>
    <ligand>
        <name>chlorophyll a</name>
        <dbReference type="ChEBI" id="CHEBI:58416"/>
        <label>1</label>
    </ligand>
</feature>
<feature type="binding site" description="axial binding residue" evidence="5">
    <location>
        <position position="593"/>
    </location>
    <ligand>
        <name>chlorophyll b</name>
        <dbReference type="ChEBI" id="CHEBI:61721"/>
        <label>1</label>
    </ligand>
    <ligandPart>
        <name>Mg</name>
        <dbReference type="ChEBI" id="CHEBI:25107"/>
    </ligandPart>
</feature>
<keyword evidence="3" id="KW-0602">Photosynthesis</keyword>
<dbReference type="GO" id="GO:0009765">
    <property type="term" value="P:photosynthesis, light harvesting"/>
    <property type="evidence" value="ECO:0007669"/>
    <property type="project" value="InterPro"/>
</dbReference>
<feature type="binding site" description="axial binding residue" evidence="5">
    <location>
        <position position="570"/>
    </location>
    <ligand>
        <name>chlorophyll b</name>
        <dbReference type="ChEBI" id="CHEBI:61721"/>
        <label>1</label>
    </ligand>
    <ligandPart>
        <name>Mg</name>
        <dbReference type="ChEBI" id="CHEBI:25107"/>
    </ligandPart>
</feature>
<feature type="binding site" evidence="5">
    <location>
        <position position="634"/>
    </location>
    <ligand>
        <name>chlorophyll a</name>
        <dbReference type="ChEBI" id="CHEBI:58416"/>
        <label>1</label>
    </ligand>
</feature>
<dbReference type="Proteomes" id="UP000186817">
    <property type="component" value="Unassembled WGS sequence"/>
</dbReference>
<dbReference type="AlphaFoldDB" id="A0A1Q9C0U5"/>
<keyword evidence="4" id="KW-0934">Plastid</keyword>
<evidence type="ECO:0000256" key="5">
    <source>
        <dbReference type="PIRSR" id="PIRSR601344-1"/>
    </source>
</evidence>
<feature type="binding site" evidence="5">
    <location>
        <position position="512"/>
    </location>
    <ligand>
        <name>chlorophyll a</name>
        <dbReference type="ChEBI" id="CHEBI:58416"/>
        <label>1</label>
    </ligand>
</feature>
<feature type="binding site" evidence="5">
    <location>
        <position position="524"/>
    </location>
    <ligand>
        <name>chlorophyll a</name>
        <dbReference type="ChEBI" id="CHEBI:58416"/>
        <label>1</label>
    </ligand>
</feature>
<feature type="binding site" description="axial binding residue" evidence="5">
    <location>
        <position position="529"/>
    </location>
    <ligand>
        <name>chlorophyll b</name>
        <dbReference type="ChEBI" id="CHEBI:61721"/>
        <label>1</label>
    </ligand>
    <ligandPart>
        <name>Mg</name>
        <dbReference type="ChEBI" id="CHEBI:25107"/>
    </ligandPart>
</feature>
<dbReference type="InterPro" id="IPR001344">
    <property type="entry name" value="Chloro_AB-bd_pln"/>
</dbReference>
<evidence type="ECO:0000256" key="4">
    <source>
        <dbReference type="ARBA" id="ARBA00022640"/>
    </source>
</evidence>
<keyword evidence="7" id="KW-1185">Reference proteome</keyword>
<dbReference type="Gene3D" id="1.10.3460.10">
    <property type="entry name" value="Chlorophyll a/b binding protein domain"/>
    <property type="match status" value="3"/>
</dbReference>
<feature type="binding site" evidence="5">
    <location>
        <position position="527"/>
    </location>
    <ligand>
        <name>chlorophyll a</name>
        <dbReference type="ChEBI" id="CHEBI:58416"/>
        <label>1</label>
    </ligand>
</feature>
<comment type="subcellular location">
    <subcellularLocation>
        <location evidence="1">Plastid</location>
        <location evidence="1">Chloroplast</location>
    </subcellularLocation>
</comment>
<proteinExistence type="predicted"/>
<dbReference type="SUPFAM" id="SSF103511">
    <property type="entry name" value="Chlorophyll a-b binding protein"/>
    <property type="match status" value="3"/>
</dbReference>
<dbReference type="GO" id="GO:0016168">
    <property type="term" value="F:chlorophyll binding"/>
    <property type="evidence" value="ECO:0007669"/>
    <property type="project" value="UniProtKB-KW"/>
</dbReference>
<organism evidence="6 7">
    <name type="scientific">Symbiodinium microadriaticum</name>
    <name type="common">Dinoflagellate</name>
    <name type="synonym">Zooxanthella microadriatica</name>
    <dbReference type="NCBI Taxonomy" id="2951"/>
    <lineage>
        <taxon>Eukaryota</taxon>
        <taxon>Sar</taxon>
        <taxon>Alveolata</taxon>
        <taxon>Dinophyceae</taxon>
        <taxon>Suessiales</taxon>
        <taxon>Symbiodiniaceae</taxon>
        <taxon>Symbiodinium</taxon>
    </lineage>
</organism>
<protein>
    <submittedName>
        <fullName evidence="6">Fucoxanthin-chlorophyll a-c binding protein, chloroplastic</fullName>
    </submittedName>
</protein>
<evidence type="ECO:0000256" key="1">
    <source>
        <dbReference type="ARBA" id="ARBA00004229"/>
    </source>
</evidence>
<dbReference type="PANTHER" id="PTHR21649">
    <property type="entry name" value="CHLOROPHYLL A/B BINDING PROTEIN"/>
    <property type="match status" value="1"/>
</dbReference>
<name>A0A1Q9C0U5_SYMMI</name>
<gene>
    <name evidence="6" type="primary">FCP</name>
    <name evidence="6" type="ORF">AK812_SmicGene43525</name>
</gene>
<keyword evidence="5" id="KW-0157">Chromophore</keyword>
<comment type="caution">
    <text evidence="6">The sequence shown here is derived from an EMBL/GenBank/DDBJ whole genome shotgun (WGS) entry which is preliminary data.</text>
</comment>
<evidence type="ECO:0000313" key="7">
    <source>
        <dbReference type="Proteomes" id="UP000186817"/>
    </source>
</evidence>
<reference evidence="6 7" key="1">
    <citation type="submission" date="2016-02" db="EMBL/GenBank/DDBJ databases">
        <title>Genome analysis of coral dinoflagellate symbionts highlights evolutionary adaptations to a symbiotic lifestyle.</title>
        <authorList>
            <person name="Aranda M."/>
            <person name="Li Y."/>
            <person name="Liew Y.J."/>
            <person name="Baumgarten S."/>
            <person name="Simakov O."/>
            <person name="Wilson M."/>
            <person name="Piel J."/>
            <person name="Ashoor H."/>
            <person name="Bougouffa S."/>
            <person name="Bajic V.B."/>
            <person name="Ryu T."/>
            <person name="Ravasi T."/>
            <person name="Bayer T."/>
            <person name="Micklem G."/>
            <person name="Kim H."/>
            <person name="Bhak J."/>
            <person name="Lajeunesse T.C."/>
            <person name="Voolstra C.R."/>
        </authorList>
    </citation>
    <scope>NUCLEOTIDE SEQUENCE [LARGE SCALE GENOMIC DNA]</scope>
    <source>
        <strain evidence="6 7">CCMP2467</strain>
    </source>
</reference>
<feature type="binding site" evidence="5">
    <location>
        <position position="635"/>
    </location>
    <ligand>
        <name>chlorophyll a</name>
        <dbReference type="ChEBI" id="CHEBI:58416"/>
        <label>1</label>
    </ligand>
</feature>
<feature type="binding site" evidence="5">
    <location>
        <position position="640"/>
    </location>
    <ligand>
        <name>chlorophyll a</name>
        <dbReference type="ChEBI" id="CHEBI:58416"/>
        <label>1</label>
    </ligand>
</feature>
<dbReference type="OrthoDB" id="430319at2759"/>
<keyword evidence="5" id="KW-0148">Chlorophyll</keyword>
<dbReference type="GO" id="GO:0009507">
    <property type="term" value="C:chloroplast"/>
    <property type="evidence" value="ECO:0007669"/>
    <property type="project" value="UniProtKB-SubCell"/>
</dbReference>
<evidence type="ECO:0000313" key="6">
    <source>
        <dbReference type="EMBL" id="OLP76529.1"/>
    </source>
</evidence>
<keyword evidence="2" id="KW-0150">Chloroplast</keyword>
<accession>A0A1Q9C0U5</accession>
<dbReference type="Pfam" id="PF00504">
    <property type="entry name" value="Chloroa_b-bind"/>
    <property type="match status" value="3"/>
</dbReference>
<evidence type="ECO:0000256" key="3">
    <source>
        <dbReference type="ARBA" id="ARBA00022531"/>
    </source>
</evidence>
<dbReference type="GO" id="GO:0016020">
    <property type="term" value="C:membrane"/>
    <property type="evidence" value="ECO:0007669"/>
    <property type="project" value="InterPro"/>
</dbReference>
<dbReference type="InterPro" id="IPR022796">
    <property type="entry name" value="Chloroa_b-bind"/>
</dbReference>
<sequence>MTRVHLFDGTGIEVRLHMFMDPTETYIHNHRSNFFSYCLSGRYWHKIWGVDERSEEGERYFVVNRTTDPLFEQPSDKPGSVSVIAAHTHQERGSYYIRSVTPHTVQPQMEGDRATPVLTIYIKDKAPGPDTLVRVAKMEELTSLREQQQEAQDCPLQGCEKLERLRAMHNLTRHADTLRSTAMGVTLGALGAASLVGSTAFVAPGAPAAAPSLRGTAAPSREGVSGVQAAAATAVATAAPGLLLLIGFLTSAALSLLGGNRGTATGTTSEKPFAGGLIGNESAFAGQDFNFDPLGLSVKCEKYLPWFREATGTTSEKPFAGGLIGNESAFAGQDIFRKHGRIAMLAFVGLVVPEFARIPGEEFAEFAPMVQSAQMMLLMLAELLDKATVFAFCGFIEMLTTFAKALDLDHLDGGVVFGANAIGLLIQAESDLELGLPVDSSDYKLGTQFLPSEPAKVKALNLYWGCYTPRNVRPLLGVPRLVHLPKVPFLPMSPALEGIPGEEEGFDPMGFSLAFEIGWLREAELKHGRVAMLATVGWITTDMGTLVSANFHGGLRVPGDAFQVSTIEAVTKGGVWGVGFEPPRILIWCGLLEVLGLFAYVNMREGKTDRKPGDFGLRGFYPSDPKGQYEMQVKELRNGRLAMLAYSGLIGGEAEFDPVGFSDIIDIKWLREAELKHGRVCMLATVGFVAEQYWQLPGFDAAPDALQESASYGGKSQGCSCSEQMITMLDMFEGDGASRAPGDLLNFGKRFLPEDKAAADDLALKELTNGRLAMLAFSGMVHHNLIVKGPLFPLFPEGYTGPQAVWF</sequence>